<accession>Q9U2V2</accession>
<dbReference type="PANTHER" id="PTHR12547:SF110">
    <property type="entry name" value="C3H1-TYPE DOMAIN-CONTAINING PROTEIN-RELATED"/>
    <property type="match status" value="1"/>
</dbReference>
<dbReference type="Reactome" id="R-CEL-450385">
    <property type="pathway name" value="Butyrate Response Factor 1 (BRF1) binds and destabilizes mRNA"/>
</dbReference>
<evidence type="ECO:0000256" key="2">
    <source>
        <dbReference type="ARBA" id="ARBA00022737"/>
    </source>
</evidence>
<feature type="zinc finger region" description="C3H1-type" evidence="5">
    <location>
        <begin position="83"/>
        <end position="111"/>
    </location>
</feature>
<dbReference type="UCSC" id="Y116A8C.19">
    <property type="organism name" value="c. elegans"/>
</dbReference>
<dbReference type="Bgee" id="WBGene00013796">
    <property type="expression patterns" value="Expressed in embryo and 4 other cell types or tissues"/>
</dbReference>
<dbReference type="FunCoup" id="Q9U2V2">
    <property type="interactions" value="20"/>
</dbReference>
<feature type="domain" description="C3H1-type" evidence="6">
    <location>
        <begin position="124"/>
        <end position="152"/>
    </location>
</feature>
<protein>
    <submittedName>
        <fullName evidence="7">C3H1-type domain-containing protein</fullName>
    </submittedName>
</protein>
<dbReference type="FunFam" id="4.10.1000.10:FF:000018">
    <property type="entry name" value="Zinc finger protein"/>
    <property type="match status" value="1"/>
</dbReference>
<keyword evidence="2" id="KW-0677">Repeat</keyword>
<dbReference type="GO" id="GO:0005829">
    <property type="term" value="C:cytosol"/>
    <property type="evidence" value="ECO:0000318"/>
    <property type="project" value="GO_Central"/>
</dbReference>
<feature type="domain" description="C3H1-type" evidence="6">
    <location>
        <begin position="83"/>
        <end position="111"/>
    </location>
</feature>
<evidence type="ECO:0000313" key="9">
    <source>
        <dbReference type="WormBase" id="Y116A8C.19"/>
    </source>
</evidence>
<dbReference type="PIR" id="T31491">
    <property type="entry name" value="T31491"/>
</dbReference>
<organism evidence="7 8">
    <name type="scientific">Caenorhabditis elegans</name>
    <dbReference type="NCBI Taxonomy" id="6239"/>
    <lineage>
        <taxon>Eukaryota</taxon>
        <taxon>Metazoa</taxon>
        <taxon>Ecdysozoa</taxon>
        <taxon>Nematoda</taxon>
        <taxon>Chromadorea</taxon>
        <taxon>Rhabditida</taxon>
        <taxon>Rhabditina</taxon>
        <taxon>Rhabditomorpha</taxon>
        <taxon>Rhabditoidea</taxon>
        <taxon>Rhabditidae</taxon>
        <taxon>Peloderinae</taxon>
        <taxon>Caenorhabditis</taxon>
    </lineage>
</organism>
<dbReference type="InterPro" id="IPR045877">
    <property type="entry name" value="ZFP36-like"/>
</dbReference>
<dbReference type="HOGENOM" id="CLU_092172_0_0_1"/>
<evidence type="ECO:0000313" key="7">
    <source>
        <dbReference type="EMBL" id="CAB55125.1"/>
    </source>
</evidence>
<name>Q9U2V2_CAEEL</name>
<evidence type="ECO:0000259" key="6">
    <source>
        <dbReference type="PROSITE" id="PS50103"/>
    </source>
</evidence>
<keyword evidence="3 5" id="KW-0863">Zinc-finger</keyword>
<keyword evidence="4 5" id="KW-0862">Zinc</keyword>
<dbReference type="PANTHER" id="PTHR12547">
    <property type="entry name" value="CCCH ZINC FINGER/TIS11-RELATED"/>
    <property type="match status" value="1"/>
</dbReference>
<dbReference type="Pfam" id="PF00642">
    <property type="entry name" value="zf-CCCH"/>
    <property type="match status" value="2"/>
</dbReference>
<keyword evidence="8" id="KW-1185">Reference proteome</keyword>
<keyword evidence="1 5" id="KW-0479">Metal-binding</keyword>
<dbReference type="PhylomeDB" id="Q9U2V2"/>
<dbReference type="EMBL" id="BX284604">
    <property type="protein sequence ID" value="CAB55125.1"/>
    <property type="molecule type" value="Genomic_DNA"/>
</dbReference>
<dbReference type="Reactome" id="R-CEL-450513">
    <property type="pathway name" value="Tristetraprolin (TTP, ZFP36) binds and destabilizes mRNA"/>
</dbReference>
<sequence length="196" mass="22108">MSPESSNQTTSLSSFLLKCAFPDGTVPINIAPQSLSLSSSPGSYDGDQFSPLMKQHKSRKYDSCTISDDLHDEMKRLKKKEEAFKTALCGFQRRGQKCIYGEQCKFAHSVHELRFTQAKKTHRNYKTVLCDKFSTTGYCKYGARCQFIHRALGSTSTTESAEMADFKLNVESDLSRAFALDYTSFLPNWHCSALLH</sequence>
<dbReference type="eggNOG" id="KOG1677">
    <property type="taxonomic scope" value="Eukaryota"/>
</dbReference>
<gene>
    <name evidence="7" type="ORF">CELE_Y116A8C.19</name>
    <name evidence="7 9" type="ORF">Y116A8C.19</name>
</gene>
<feature type="zinc finger region" description="C3H1-type" evidence="5">
    <location>
        <begin position="124"/>
        <end position="152"/>
    </location>
</feature>
<dbReference type="SUPFAM" id="SSF90229">
    <property type="entry name" value="CCCH zinc finger"/>
    <property type="match status" value="2"/>
</dbReference>
<evidence type="ECO:0000256" key="3">
    <source>
        <dbReference type="ARBA" id="ARBA00022771"/>
    </source>
</evidence>
<dbReference type="PaxDb" id="6239-Y116A8C.19"/>
<dbReference type="RefSeq" id="NP_503019.1">
    <property type="nucleotide sequence ID" value="NM_070618.3"/>
</dbReference>
<dbReference type="SMR" id="Q9U2V2"/>
<dbReference type="KEGG" id="cel:CELE_Y116A8C.19"/>
<dbReference type="OrthoDB" id="410307at2759"/>
<evidence type="ECO:0000256" key="5">
    <source>
        <dbReference type="PROSITE-ProRule" id="PRU00723"/>
    </source>
</evidence>
<dbReference type="STRING" id="6239.Y116A8C.19.1"/>
<dbReference type="AlphaFoldDB" id="Q9U2V2"/>
<dbReference type="InterPro" id="IPR036855">
    <property type="entry name" value="Znf_CCCH_sf"/>
</dbReference>
<dbReference type="GO" id="GO:0003730">
    <property type="term" value="F:mRNA 3'-UTR binding"/>
    <property type="evidence" value="ECO:0000318"/>
    <property type="project" value="GO_Central"/>
</dbReference>
<reference evidence="7 8" key="1">
    <citation type="journal article" date="1998" name="Science">
        <title>Genome sequence of the nematode C. elegans: a platform for investigating biology.</title>
        <authorList>
            <consortium name="The C. elegans sequencing consortium"/>
            <person name="Sulson J.E."/>
            <person name="Waterston R."/>
        </authorList>
    </citation>
    <scope>NUCLEOTIDE SEQUENCE [LARGE SCALE GENOMIC DNA]</scope>
    <source>
        <strain evidence="7 8">Bristol N2</strain>
    </source>
</reference>
<dbReference type="Gene3D" id="6.10.250.3220">
    <property type="match status" value="1"/>
</dbReference>
<evidence type="ECO:0000313" key="8">
    <source>
        <dbReference type="Proteomes" id="UP000001940"/>
    </source>
</evidence>
<dbReference type="AGR" id="WB:WBGene00013796"/>
<dbReference type="GO" id="GO:0043186">
    <property type="term" value="C:P granule"/>
    <property type="evidence" value="ECO:0007669"/>
    <property type="project" value="UniProtKB-ARBA"/>
</dbReference>
<dbReference type="Gene3D" id="4.10.1000.10">
    <property type="entry name" value="Zinc finger, CCCH-type"/>
    <property type="match status" value="1"/>
</dbReference>
<dbReference type="PROSITE" id="PS50103">
    <property type="entry name" value="ZF_C3H1"/>
    <property type="match status" value="2"/>
</dbReference>
<dbReference type="InParanoid" id="Q9U2V2"/>
<dbReference type="GeneID" id="178477"/>
<dbReference type="SMART" id="SM00356">
    <property type="entry name" value="ZnF_C3H1"/>
    <property type="match status" value="2"/>
</dbReference>
<dbReference type="GO" id="GO:0008270">
    <property type="term" value="F:zinc ion binding"/>
    <property type="evidence" value="ECO:0007669"/>
    <property type="project" value="UniProtKB-KW"/>
</dbReference>
<dbReference type="CTD" id="178477"/>
<proteinExistence type="predicted"/>
<dbReference type="WormBase" id="Y116A8C.19">
    <property type="protein sequence ID" value="CE23328"/>
    <property type="gene ID" value="WBGene00013796"/>
</dbReference>
<evidence type="ECO:0000256" key="1">
    <source>
        <dbReference type="ARBA" id="ARBA00022723"/>
    </source>
</evidence>
<dbReference type="InterPro" id="IPR000571">
    <property type="entry name" value="Znf_CCCH"/>
</dbReference>
<dbReference type="Proteomes" id="UP000001940">
    <property type="component" value="Chromosome IV"/>
</dbReference>
<evidence type="ECO:0000256" key="4">
    <source>
        <dbReference type="ARBA" id="ARBA00022833"/>
    </source>
</evidence>